<keyword evidence="3" id="KW-0547">Nucleotide-binding</keyword>
<sequence length="182" mass="19623">MIDLRMNAIKHKILILSGKGGVGKSSLAATLSMTFSNMGKKVGLVDLDICGPSIPKLMATDGQQIINSAYGWMPLKFRPYSILDTPPGTSDEHLTVVKALKNVKPDGAVVVTTPQDLALVTIRKELNFCRKMGLKVLGIVENMSGFVCPHCQNLCVCCEQGSNIFETFPETPAVKSLRSIAS</sequence>
<evidence type="ECO:0000313" key="7">
    <source>
        <dbReference type="EMBL" id="KAK2550612.1"/>
    </source>
</evidence>
<evidence type="ECO:0000256" key="3">
    <source>
        <dbReference type="ARBA" id="ARBA00022741"/>
    </source>
</evidence>
<dbReference type="GO" id="GO:0005524">
    <property type="term" value="F:ATP binding"/>
    <property type="evidence" value="ECO:0007669"/>
    <property type="project" value="UniProtKB-KW"/>
</dbReference>
<dbReference type="Pfam" id="PF10609">
    <property type="entry name" value="ParA"/>
    <property type="match status" value="2"/>
</dbReference>
<dbReference type="GO" id="GO:0046872">
    <property type="term" value="F:metal ion binding"/>
    <property type="evidence" value="ECO:0007669"/>
    <property type="project" value="UniProtKB-KW"/>
</dbReference>
<feature type="non-terminal residue" evidence="7">
    <location>
        <position position="182"/>
    </location>
</feature>
<dbReference type="GO" id="GO:0005829">
    <property type="term" value="C:cytosol"/>
    <property type="evidence" value="ECO:0007669"/>
    <property type="project" value="TreeGrafter"/>
</dbReference>
<dbReference type="InterPro" id="IPR019591">
    <property type="entry name" value="Mrp/NBP35_ATP-bd"/>
</dbReference>
<dbReference type="SUPFAM" id="SSF52540">
    <property type="entry name" value="P-loop containing nucleoside triphosphate hydrolases"/>
    <property type="match status" value="1"/>
</dbReference>
<reference evidence="7" key="2">
    <citation type="journal article" date="2023" name="Science">
        <title>Genomic signatures of disease resistance in endangered staghorn corals.</title>
        <authorList>
            <person name="Vollmer S.V."/>
            <person name="Selwyn J.D."/>
            <person name="Despard B.A."/>
            <person name="Roesel C.L."/>
        </authorList>
    </citation>
    <scope>NUCLEOTIDE SEQUENCE</scope>
    <source>
        <strain evidence="7">K2</strain>
    </source>
</reference>
<evidence type="ECO:0000256" key="1">
    <source>
        <dbReference type="ARBA" id="ARBA00022485"/>
    </source>
</evidence>
<keyword evidence="4" id="KW-0067">ATP-binding</keyword>
<protein>
    <submittedName>
        <fullName evidence="7">Cytosolic Fe-S cluster assembly factor NBP35</fullName>
    </submittedName>
</protein>
<evidence type="ECO:0000256" key="5">
    <source>
        <dbReference type="ARBA" id="ARBA00023004"/>
    </source>
</evidence>
<proteinExistence type="predicted"/>
<dbReference type="CDD" id="cd02037">
    <property type="entry name" value="Mrp_NBP35"/>
    <property type="match status" value="1"/>
</dbReference>
<evidence type="ECO:0000313" key="8">
    <source>
        <dbReference type="Proteomes" id="UP001249851"/>
    </source>
</evidence>
<dbReference type="GO" id="GO:0140663">
    <property type="term" value="F:ATP-dependent FeS chaperone activity"/>
    <property type="evidence" value="ECO:0007669"/>
    <property type="project" value="InterPro"/>
</dbReference>
<dbReference type="Proteomes" id="UP001249851">
    <property type="component" value="Unassembled WGS sequence"/>
</dbReference>
<accession>A0AAD9PWR7</accession>
<comment type="caution">
    <text evidence="7">The sequence shown here is derived from an EMBL/GenBank/DDBJ whole genome shotgun (WGS) entry which is preliminary data.</text>
</comment>
<dbReference type="GO" id="GO:0051539">
    <property type="term" value="F:4 iron, 4 sulfur cluster binding"/>
    <property type="evidence" value="ECO:0007669"/>
    <property type="project" value="UniProtKB-KW"/>
</dbReference>
<gene>
    <name evidence="7" type="ORF">P5673_028663</name>
</gene>
<organism evidence="7 8">
    <name type="scientific">Acropora cervicornis</name>
    <name type="common">Staghorn coral</name>
    <dbReference type="NCBI Taxonomy" id="6130"/>
    <lineage>
        <taxon>Eukaryota</taxon>
        <taxon>Metazoa</taxon>
        <taxon>Cnidaria</taxon>
        <taxon>Anthozoa</taxon>
        <taxon>Hexacorallia</taxon>
        <taxon>Scleractinia</taxon>
        <taxon>Astrocoeniina</taxon>
        <taxon>Acroporidae</taxon>
        <taxon>Acropora</taxon>
    </lineage>
</organism>
<dbReference type="PANTHER" id="PTHR23264:SF21">
    <property type="entry name" value="NUCLEOTIDE BINDING PROTEIN 1-LIKE PROTEIN"/>
    <property type="match status" value="1"/>
</dbReference>
<keyword evidence="1" id="KW-0004">4Fe-4S</keyword>
<dbReference type="GO" id="GO:0016226">
    <property type="term" value="P:iron-sulfur cluster assembly"/>
    <property type="evidence" value="ECO:0007669"/>
    <property type="project" value="InterPro"/>
</dbReference>
<evidence type="ECO:0000256" key="4">
    <source>
        <dbReference type="ARBA" id="ARBA00022840"/>
    </source>
</evidence>
<evidence type="ECO:0000256" key="2">
    <source>
        <dbReference type="ARBA" id="ARBA00022723"/>
    </source>
</evidence>
<keyword evidence="5" id="KW-0408">Iron</keyword>
<evidence type="ECO:0000256" key="6">
    <source>
        <dbReference type="ARBA" id="ARBA00023014"/>
    </source>
</evidence>
<keyword evidence="2" id="KW-0479">Metal-binding</keyword>
<name>A0AAD9PWR7_ACRCE</name>
<dbReference type="PANTHER" id="PTHR23264">
    <property type="entry name" value="NUCLEOTIDE-BINDING PROTEIN NBP35 YEAST -RELATED"/>
    <property type="match status" value="1"/>
</dbReference>
<reference evidence="7" key="1">
    <citation type="journal article" date="2023" name="G3 (Bethesda)">
        <title>Whole genome assembly and annotation of the endangered Caribbean coral Acropora cervicornis.</title>
        <authorList>
            <person name="Selwyn J.D."/>
            <person name="Vollmer S.V."/>
        </authorList>
    </citation>
    <scope>NUCLEOTIDE SEQUENCE</scope>
    <source>
        <strain evidence="7">K2</strain>
    </source>
</reference>
<dbReference type="EMBL" id="JARQWQ010000108">
    <property type="protein sequence ID" value="KAK2550612.1"/>
    <property type="molecule type" value="Genomic_DNA"/>
</dbReference>
<dbReference type="InterPro" id="IPR033756">
    <property type="entry name" value="YlxH/NBP35"/>
</dbReference>
<keyword evidence="8" id="KW-1185">Reference proteome</keyword>
<dbReference type="InterPro" id="IPR027417">
    <property type="entry name" value="P-loop_NTPase"/>
</dbReference>
<dbReference type="AlphaFoldDB" id="A0AAD9PWR7"/>
<keyword evidence="6" id="KW-0411">Iron-sulfur</keyword>
<dbReference type="Gene3D" id="3.40.50.300">
    <property type="entry name" value="P-loop containing nucleotide triphosphate hydrolases"/>
    <property type="match status" value="2"/>
</dbReference>